<evidence type="ECO:0000256" key="3">
    <source>
        <dbReference type="ARBA" id="ARBA00022723"/>
    </source>
</evidence>
<name>A0A545U509_9GAMM</name>
<accession>A0A545U509</accession>
<dbReference type="SUPFAM" id="SSF55811">
    <property type="entry name" value="Nudix"/>
    <property type="match status" value="1"/>
</dbReference>
<dbReference type="InterPro" id="IPR015797">
    <property type="entry name" value="NUDIX_hydrolase-like_dom_sf"/>
</dbReference>
<comment type="caution">
    <text evidence="8">The sequence shown here is derived from an EMBL/GenBank/DDBJ whole genome shotgun (WGS) entry which is preliminary data.</text>
</comment>
<dbReference type="PANTHER" id="PTHR12992:SF11">
    <property type="entry name" value="MITOCHONDRIAL COENZYME A DIPHOSPHATASE NUDT8"/>
    <property type="match status" value="1"/>
</dbReference>
<evidence type="ECO:0000256" key="5">
    <source>
        <dbReference type="ARBA" id="ARBA00022842"/>
    </source>
</evidence>
<reference evidence="8 9" key="1">
    <citation type="submission" date="2019-07" db="EMBL/GenBank/DDBJ databases">
        <title>Draft genome for Aliikangiella sp. M105.</title>
        <authorList>
            <person name="Wang G."/>
        </authorList>
    </citation>
    <scope>NUCLEOTIDE SEQUENCE [LARGE SCALE GENOMIC DNA]</scope>
    <source>
        <strain evidence="8 9">M105</strain>
    </source>
</reference>
<keyword evidence="4" id="KW-0378">Hydrolase</keyword>
<protein>
    <submittedName>
        <fullName evidence="8">CoA pyrophosphatase</fullName>
    </submittedName>
</protein>
<dbReference type="RefSeq" id="WP_142934265.1">
    <property type="nucleotide sequence ID" value="NZ_ML660170.1"/>
</dbReference>
<dbReference type="OrthoDB" id="9802805at2"/>
<dbReference type="GO" id="GO:0010945">
    <property type="term" value="F:coenzyme A diphosphatase activity"/>
    <property type="evidence" value="ECO:0007669"/>
    <property type="project" value="InterPro"/>
</dbReference>
<proteinExistence type="predicted"/>
<dbReference type="AlphaFoldDB" id="A0A545U509"/>
<evidence type="ECO:0000313" key="8">
    <source>
        <dbReference type="EMBL" id="TQV84556.1"/>
    </source>
</evidence>
<feature type="domain" description="Nudix hydrolase" evidence="7">
    <location>
        <begin position="21"/>
        <end position="156"/>
    </location>
</feature>
<dbReference type="Gene3D" id="3.90.79.10">
    <property type="entry name" value="Nucleoside Triphosphate Pyrophosphohydrolase"/>
    <property type="match status" value="1"/>
</dbReference>
<evidence type="ECO:0000256" key="2">
    <source>
        <dbReference type="ARBA" id="ARBA00001946"/>
    </source>
</evidence>
<evidence type="ECO:0000259" key="7">
    <source>
        <dbReference type="PROSITE" id="PS51462"/>
    </source>
</evidence>
<evidence type="ECO:0000256" key="6">
    <source>
        <dbReference type="ARBA" id="ARBA00023211"/>
    </source>
</evidence>
<dbReference type="GO" id="GO:0046872">
    <property type="term" value="F:metal ion binding"/>
    <property type="evidence" value="ECO:0007669"/>
    <property type="project" value="UniProtKB-KW"/>
</dbReference>
<dbReference type="CDD" id="cd03426">
    <property type="entry name" value="NUDIX_CoAse_Nudt7"/>
    <property type="match status" value="1"/>
</dbReference>
<organism evidence="8 9">
    <name type="scientific">Aliikangiella coralliicola</name>
    <dbReference type="NCBI Taxonomy" id="2592383"/>
    <lineage>
        <taxon>Bacteria</taxon>
        <taxon>Pseudomonadati</taxon>
        <taxon>Pseudomonadota</taxon>
        <taxon>Gammaproteobacteria</taxon>
        <taxon>Oceanospirillales</taxon>
        <taxon>Pleioneaceae</taxon>
        <taxon>Aliikangiella</taxon>
    </lineage>
</organism>
<dbReference type="InterPro" id="IPR045121">
    <property type="entry name" value="CoAse"/>
</dbReference>
<comment type="cofactor">
    <cofactor evidence="2">
        <name>Mg(2+)</name>
        <dbReference type="ChEBI" id="CHEBI:18420"/>
    </cofactor>
</comment>
<keyword evidence="6" id="KW-0464">Manganese</keyword>
<gene>
    <name evidence="8" type="ORF">FLL46_23380</name>
</gene>
<evidence type="ECO:0000256" key="4">
    <source>
        <dbReference type="ARBA" id="ARBA00022801"/>
    </source>
</evidence>
<comment type="cofactor">
    <cofactor evidence="1">
        <name>Mn(2+)</name>
        <dbReference type="ChEBI" id="CHEBI:29035"/>
    </cofactor>
</comment>
<dbReference type="InterPro" id="IPR000086">
    <property type="entry name" value="NUDIX_hydrolase_dom"/>
</dbReference>
<dbReference type="PROSITE" id="PS51462">
    <property type="entry name" value="NUDIX"/>
    <property type="match status" value="1"/>
</dbReference>
<keyword evidence="9" id="KW-1185">Reference proteome</keyword>
<dbReference type="Pfam" id="PF00293">
    <property type="entry name" value="NUDIX"/>
    <property type="match status" value="1"/>
</dbReference>
<dbReference type="PANTHER" id="PTHR12992">
    <property type="entry name" value="NUDIX HYDROLASE"/>
    <property type="match status" value="1"/>
</dbReference>
<dbReference type="Proteomes" id="UP000315439">
    <property type="component" value="Unassembled WGS sequence"/>
</dbReference>
<keyword evidence="5" id="KW-0460">Magnesium</keyword>
<evidence type="ECO:0000256" key="1">
    <source>
        <dbReference type="ARBA" id="ARBA00001936"/>
    </source>
</evidence>
<sequence>MIEKIQSILLPLSTPSESSDSLKCAAVLMPIVKNSHSGDWEVIFTRRAEHLKHHPGQISFPGGGYEVQDDGLGDTAIRETFEEIGISPKQIQLIGRLPQQQTISQYNVTPYVGIIDPDYQLAIDDNEVAEVFTAPFSFVTDQTNQKKVEETIKGKQYSFYVIQYKHYNIWGATAKILVNFTRRLNRDEN</sequence>
<keyword evidence="3" id="KW-0479">Metal-binding</keyword>
<dbReference type="EMBL" id="VIKS01000014">
    <property type="protein sequence ID" value="TQV84556.1"/>
    <property type="molecule type" value="Genomic_DNA"/>
</dbReference>
<evidence type="ECO:0000313" key="9">
    <source>
        <dbReference type="Proteomes" id="UP000315439"/>
    </source>
</evidence>